<proteinExistence type="predicted"/>
<protein>
    <submittedName>
        <fullName evidence="2">Uncharacterized protein</fullName>
    </submittedName>
</protein>
<keyword evidence="3" id="KW-1185">Reference proteome</keyword>
<dbReference type="Proteomes" id="UP001140949">
    <property type="component" value="Unassembled WGS sequence"/>
</dbReference>
<gene>
    <name evidence="2" type="ORF">M6B38_311320</name>
</gene>
<accession>A0AAX6HFZ4</accession>
<feature type="region of interest" description="Disordered" evidence="1">
    <location>
        <begin position="1"/>
        <end position="104"/>
    </location>
</feature>
<organism evidence="2 3">
    <name type="scientific">Iris pallida</name>
    <name type="common">Sweet iris</name>
    <dbReference type="NCBI Taxonomy" id="29817"/>
    <lineage>
        <taxon>Eukaryota</taxon>
        <taxon>Viridiplantae</taxon>
        <taxon>Streptophyta</taxon>
        <taxon>Embryophyta</taxon>
        <taxon>Tracheophyta</taxon>
        <taxon>Spermatophyta</taxon>
        <taxon>Magnoliopsida</taxon>
        <taxon>Liliopsida</taxon>
        <taxon>Asparagales</taxon>
        <taxon>Iridaceae</taxon>
        <taxon>Iridoideae</taxon>
        <taxon>Irideae</taxon>
        <taxon>Iris</taxon>
    </lineage>
</organism>
<sequence length="104" mass="11674">MCQGECAGYRGESRGRGQAATTGRAIRDANGRRMNPQHVSKSPDSRMRQKHETRSSNRATYGRSPPDIKTLPGRHMHVESLMRLETSDHMEDDGINEPHTDSDL</sequence>
<dbReference type="EMBL" id="JANAVB010009598">
    <property type="protein sequence ID" value="KAJ6839966.1"/>
    <property type="molecule type" value="Genomic_DNA"/>
</dbReference>
<feature type="compositionally biased region" description="Basic and acidic residues" evidence="1">
    <location>
        <begin position="41"/>
        <end position="55"/>
    </location>
</feature>
<evidence type="ECO:0000313" key="2">
    <source>
        <dbReference type="EMBL" id="KAJ6839966.1"/>
    </source>
</evidence>
<evidence type="ECO:0000256" key="1">
    <source>
        <dbReference type="SAM" id="MobiDB-lite"/>
    </source>
</evidence>
<feature type="compositionally biased region" description="Basic and acidic residues" evidence="1">
    <location>
        <begin position="76"/>
        <end position="89"/>
    </location>
</feature>
<name>A0AAX6HFZ4_IRIPA</name>
<dbReference type="AlphaFoldDB" id="A0AAX6HFZ4"/>
<comment type="caution">
    <text evidence="2">The sequence shown here is derived from an EMBL/GenBank/DDBJ whole genome shotgun (WGS) entry which is preliminary data.</text>
</comment>
<reference evidence="2" key="2">
    <citation type="submission" date="2023-04" db="EMBL/GenBank/DDBJ databases">
        <authorList>
            <person name="Bruccoleri R.E."/>
            <person name="Oakeley E.J."/>
            <person name="Faust A.-M."/>
            <person name="Dessus-Babus S."/>
            <person name="Altorfer M."/>
            <person name="Burckhardt D."/>
            <person name="Oertli M."/>
            <person name="Naumann U."/>
            <person name="Petersen F."/>
            <person name="Wong J."/>
        </authorList>
    </citation>
    <scope>NUCLEOTIDE SEQUENCE</scope>
    <source>
        <strain evidence="2">GSM-AAB239-AS_SAM_17_03QT</strain>
        <tissue evidence="2">Leaf</tissue>
    </source>
</reference>
<evidence type="ECO:0000313" key="3">
    <source>
        <dbReference type="Proteomes" id="UP001140949"/>
    </source>
</evidence>
<reference evidence="2" key="1">
    <citation type="journal article" date="2023" name="GigaByte">
        <title>Genome assembly of the bearded iris, Iris pallida Lam.</title>
        <authorList>
            <person name="Bruccoleri R.E."/>
            <person name="Oakeley E.J."/>
            <person name="Faust A.M.E."/>
            <person name="Altorfer M."/>
            <person name="Dessus-Babus S."/>
            <person name="Burckhardt D."/>
            <person name="Oertli M."/>
            <person name="Naumann U."/>
            <person name="Petersen F."/>
            <person name="Wong J."/>
        </authorList>
    </citation>
    <scope>NUCLEOTIDE SEQUENCE</scope>
    <source>
        <strain evidence="2">GSM-AAB239-AS_SAM_17_03QT</strain>
    </source>
</reference>